<feature type="transmembrane region" description="Helical" evidence="1">
    <location>
        <begin position="145"/>
        <end position="166"/>
    </location>
</feature>
<evidence type="ECO:0000256" key="1">
    <source>
        <dbReference type="SAM" id="Phobius"/>
    </source>
</evidence>
<sequence>MQPGQWFDRAKRLFAAGKWKYWLLTLAGILYTAVSVGCLNKQKLLMRSLYLASYSPSAGTQVRIGYFGVCVQTPQMPNDWICSRFRRDKTIGLEGEVLRLVRAIKALQSNALYPLPAIAAGLLFILLPAFLLLRSRSKRAKRGFIWAWWFSCAVALAAGLLPMMVSQAMHYVGPVYQKDTLVQFNVMGMVLTWIAVAAHLGFVGAVVWYDKMGAGGEEYEMEMAETGQYPGR</sequence>
<proteinExistence type="predicted"/>
<feature type="transmembrane region" description="Helical" evidence="1">
    <location>
        <begin position="186"/>
        <end position="209"/>
    </location>
</feature>
<organism evidence="2 3">
    <name type="scientific">Paraphoma chrysanthemicola</name>
    <dbReference type="NCBI Taxonomy" id="798071"/>
    <lineage>
        <taxon>Eukaryota</taxon>
        <taxon>Fungi</taxon>
        <taxon>Dikarya</taxon>
        <taxon>Ascomycota</taxon>
        <taxon>Pezizomycotina</taxon>
        <taxon>Dothideomycetes</taxon>
        <taxon>Pleosporomycetidae</taxon>
        <taxon>Pleosporales</taxon>
        <taxon>Pleosporineae</taxon>
        <taxon>Phaeosphaeriaceae</taxon>
        <taxon>Paraphoma</taxon>
    </lineage>
</organism>
<keyword evidence="1" id="KW-0472">Membrane</keyword>
<protein>
    <submittedName>
        <fullName evidence="2">Uncharacterized protein</fullName>
    </submittedName>
</protein>
<keyword evidence="1" id="KW-0812">Transmembrane</keyword>
<evidence type="ECO:0000313" key="2">
    <source>
        <dbReference type="EMBL" id="KAH7071701.1"/>
    </source>
</evidence>
<feature type="transmembrane region" description="Helical" evidence="1">
    <location>
        <begin position="21"/>
        <end position="39"/>
    </location>
</feature>
<keyword evidence="3" id="KW-1185">Reference proteome</keyword>
<dbReference type="OrthoDB" id="3766606at2759"/>
<dbReference type="EMBL" id="JAGMVJ010000024">
    <property type="protein sequence ID" value="KAH7071701.1"/>
    <property type="molecule type" value="Genomic_DNA"/>
</dbReference>
<accession>A0A8K0VTG8</accession>
<reference evidence="2" key="1">
    <citation type="journal article" date="2021" name="Nat. Commun.">
        <title>Genetic determinants of endophytism in the Arabidopsis root mycobiome.</title>
        <authorList>
            <person name="Mesny F."/>
            <person name="Miyauchi S."/>
            <person name="Thiergart T."/>
            <person name="Pickel B."/>
            <person name="Atanasova L."/>
            <person name="Karlsson M."/>
            <person name="Huettel B."/>
            <person name="Barry K.W."/>
            <person name="Haridas S."/>
            <person name="Chen C."/>
            <person name="Bauer D."/>
            <person name="Andreopoulos W."/>
            <person name="Pangilinan J."/>
            <person name="LaButti K."/>
            <person name="Riley R."/>
            <person name="Lipzen A."/>
            <person name="Clum A."/>
            <person name="Drula E."/>
            <person name="Henrissat B."/>
            <person name="Kohler A."/>
            <person name="Grigoriev I.V."/>
            <person name="Martin F.M."/>
            <person name="Hacquard S."/>
        </authorList>
    </citation>
    <scope>NUCLEOTIDE SEQUENCE</scope>
    <source>
        <strain evidence="2">MPI-SDFR-AT-0120</strain>
    </source>
</reference>
<feature type="transmembrane region" description="Helical" evidence="1">
    <location>
        <begin position="111"/>
        <end position="133"/>
    </location>
</feature>
<gene>
    <name evidence="2" type="ORF">FB567DRAFT_564505</name>
</gene>
<keyword evidence="1" id="KW-1133">Transmembrane helix</keyword>
<comment type="caution">
    <text evidence="2">The sequence shown here is derived from an EMBL/GenBank/DDBJ whole genome shotgun (WGS) entry which is preliminary data.</text>
</comment>
<dbReference type="AlphaFoldDB" id="A0A8K0VTG8"/>
<dbReference type="Proteomes" id="UP000813461">
    <property type="component" value="Unassembled WGS sequence"/>
</dbReference>
<name>A0A8K0VTG8_9PLEO</name>
<evidence type="ECO:0000313" key="3">
    <source>
        <dbReference type="Proteomes" id="UP000813461"/>
    </source>
</evidence>